<proteinExistence type="predicted"/>
<keyword evidence="2" id="KW-0677">Repeat</keyword>
<dbReference type="Gene3D" id="2.120.10.30">
    <property type="entry name" value="TolB, C-terminal domain"/>
    <property type="match status" value="2"/>
</dbReference>
<evidence type="ECO:0000256" key="1">
    <source>
        <dbReference type="ARBA" id="ARBA00022729"/>
    </source>
</evidence>
<evidence type="ECO:0000313" key="7">
    <source>
        <dbReference type="Proteomes" id="UP000515312"/>
    </source>
</evidence>
<dbReference type="EMBL" id="CP060394">
    <property type="protein sequence ID" value="QNI34426.1"/>
    <property type="molecule type" value="Genomic_DNA"/>
</dbReference>
<dbReference type="Proteomes" id="UP000515312">
    <property type="component" value="Chromosome"/>
</dbReference>
<reference evidence="6 7" key="1">
    <citation type="submission" date="2020-08" db="EMBL/GenBank/DDBJ databases">
        <title>Edaphobacter telluris sp. nov. and Acidobacterium dinghuensis sp. nov., two acidobacteria isolated from forest soil.</title>
        <authorList>
            <person name="Fu J."/>
            <person name="Qiu L."/>
        </authorList>
    </citation>
    <scope>NUCLEOTIDE SEQUENCE [LARGE SCALE GENOMIC DNA]</scope>
    <source>
        <strain evidence="6">4Y35</strain>
    </source>
</reference>
<evidence type="ECO:0000313" key="6">
    <source>
        <dbReference type="EMBL" id="QNI34426.1"/>
    </source>
</evidence>
<dbReference type="AlphaFoldDB" id="A0A7G8BPF6"/>
<dbReference type="KEGG" id="adin:H7849_11340"/>
<dbReference type="Pfam" id="PF01436">
    <property type="entry name" value="NHL"/>
    <property type="match status" value="1"/>
</dbReference>
<gene>
    <name evidence="6" type="ORF">H7849_11340</name>
</gene>
<dbReference type="GO" id="GO:0005576">
    <property type="term" value="C:extracellular region"/>
    <property type="evidence" value="ECO:0007669"/>
    <property type="project" value="TreeGrafter"/>
</dbReference>
<feature type="chain" id="PRO_5028976553" evidence="5">
    <location>
        <begin position="19"/>
        <end position="365"/>
    </location>
</feature>
<dbReference type="InterPro" id="IPR001258">
    <property type="entry name" value="NHL_repeat"/>
</dbReference>
<dbReference type="CDD" id="cd14958">
    <property type="entry name" value="NHL_PAL_like"/>
    <property type="match status" value="1"/>
</dbReference>
<evidence type="ECO:0000256" key="4">
    <source>
        <dbReference type="PROSITE-ProRule" id="PRU00504"/>
    </source>
</evidence>
<keyword evidence="7" id="KW-1185">Reference proteome</keyword>
<dbReference type="PANTHER" id="PTHR10680">
    <property type="entry name" value="PEPTIDYL-GLYCINE ALPHA-AMIDATING MONOOXYGENASE"/>
    <property type="match status" value="1"/>
</dbReference>
<dbReference type="PROSITE" id="PS51125">
    <property type="entry name" value="NHL"/>
    <property type="match status" value="1"/>
</dbReference>
<name>A0A7G8BPF6_9BACT</name>
<dbReference type="SUPFAM" id="SSF63829">
    <property type="entry name" value="Calcium-dependent phosphotriesterase"/>
    <property type="match status" value="1"/>
</dbReference>
<dbReference type="InterPro" id="IPR011042">
    <property type="entry name" value="6-blade_b-propeller_TolB-like"/>
</dbReference>
<sequence>MKCLALAAAFCLPIPLFAQQSVPEIKFQAQTDFFKLPPDLYFGEAAGVAVNSKGHVFVFSRGSTTGPAYGAAAAQLLEFDADGNYVREIGHHLYAWSYAHAVKVDKEDNIWVADKGSDMVIKFSPEGRVLMVFGRKQEASDEGTGPLKHPKPPLPPIDGEFRQVTDMAWDAAGNTYISDGYINSRIAKIDKDGNWLKSWGEPGTGPGQFNTPHSIATDDAGHVYVADRGNGRIQVFDGDGKFLREIRINVPYDHKLHPWMGSIPSEVPATSEAPAPLNKTMLNGSPWAICITPGPNQVLYASDGYPGRIYKLTLDGKVLGVLGATGHRPGQFGWIHELACPSENILYAAELLNWRVQKLTLEPTQ</sequence>
<evidence type="ECO:0000256" key="3">
    <source>
        <dbReference type="ARBA" id="ARBA00023180"/>
    </source>
</evidence>
<feature type="signal peptide" evidence="5">
    <location>
        <begin position="1"/>
        <end position="18"/>
    </location>
</feature>
<feature type="repeat" description="NHL" evidence="4">
    <location>
        <begin position="200"/>
        <end position="239"/>
    </location>
</feature>
<organism evidence="6 7">
    <name type="scientific">Alloacidobacterium dinghuense</name>
    <dbReference type="NCBI Taxonomy" id="2763107"/>
    <lineage>
        <taxon>Bacteria</taxon>
        <taxon>Pseudomonadati</taxon>
        <taxon>Acidobacteriota</taxon>
        <taxon>Terriglobia</taxon>
        <taxon>Terriglobales</taxon>
        <taxon>Acidobacteriaceae</taxon>
        <taxon>Alloacidobacterium</taxon>
    </lineage>
</organism>
<dbReference type="PANTHER" id="PTHR10680:SF28">
    <property type="entry name" value="SMP-30_GLUCONOLACTONASE_LRE-LIKE REGION DOMAIN-CONTAINING PROTEIN"/>
    <property type="match status" value="1"/>
</dbReference>
<keyword evidence="3" id="KW-0325">Glycoprotein</keyword>
<protein>
    <submittedName>
        <fullName evidence="6">6-bladed beta-propeller</fullName>
    </submittedName>
</protein>
<dbReference type="RefSeq" id="WP_186746588.1">
    <property type="nucleotide sequence ID" value="NZ_CP060394.1"/>
</dbReference>
<keyword evidence="1 5" id="KW-0732">Signal</keyword>
<evidence type="ECO:0000256" key="2">
    <source>
        <dbReference type="ARBA" id="ARBA00022737"/>
    </source>
</evidence>
<accession>A0A7G8BPF6</accession>
<evidence type="ECO:0000256" key="5">
    <source>
        <dbReference type="SAM" id="SignalP"/>
    </source>
</evidence>